<dbReference type="SMART" id="SM00388">
    <property type="entry name" value="HisKA"/>
    <property type="match status" value="1"/>
</dbReference>
<dbReference type="GO" id="GO:0005886">
    <property type="term" value="C:plasma membrane"/>
    <property type="evidence" value="ECO:0007669"/>
    <property type="project" value="TreeGrafter"/>
</dbReference>
<dbReference type="FunFam" id="1.10.287.130:FF:000001">
    <property type="entry name" value="Two-component sensor histidine kinase"/>
    <property type="match status" value="1"/>
</dbReference>
<keyword evidence="4" id="KW-0597">Phosphoprotein</keyword>
<evidence type="ECO:0000256" key="8">
    <source>
        <dbReference type="ARBA" id="ARBA00023136"/>
    </source>
</evidence>
<evidence type="ECO:0000256" key="5">
    <source>
        <dbReference type="ARBA" id="ARBA00022679"/>
    </source>
</evidence>
<evidence type="ECO:0000256" key="1">
    <source>
        <dbReference type="ARBA" id="ARBA00000085"/>
    </source>
</evidence>
<dbReference type="PANTHER" id="PTHR45453">
    <property type="entry name" value="PHOSPHATE REGULON SENSOR PROTEIN PHOR"/>
    <property type="match status" value="1"/>
</dbReference>
<evidence type="ECO:0000256" key="10">
    <source>
        <dbReference type="SAM" id="Phobius"/>
    </source>
</evidence>
<evidence type="ECO:0000313" key="12">
    <source>
        <dbReference type="EMBL" id="MBB5182876.1"/>
    </source>
</evidence>
<dbReference type="RefSeq" id="WP_183327970.1">
    <property type="nucleotide sequence ID" value="NZ_JACHHK010000003.1"/>
</dbReference>
<dbReference type="PROSITE" id="PS50109">
    <property type="entry name" value="HIS_KIN"/>
    <property type="match status" value="1"/>
</dbReference>
<dbReference type="AlphaFoldDB" id="A0A7W8FW45"/>
<dbReference type="GO" id="GO:0004721">
    <property type="term" value="F:phosphoprotein phosphatase activity"/>
    <property type="evidence" value="ECO:0007669"/>
    <property type="project" value="TreeGrafter"/>
</dbReference>
<name>A0A7W8FW45_9FIRM</name>
<evidence type="ECO:0000313" key="13">
    <source>
        <dbReference type="Proteomes" id="UP000539953"/>
    </source>
</evidence>
<comment type="caution">
    <text evidence="12">The sequence shown here is derived from an EMBL/GenBank/DDBJ whole genome shotgun (WGS) entry which is preliminary data.</text>
</comment>
<dbReference type="InterPro" id="IPR004358">
    <property type="entry name" value="Sig_transdc_His_kin-like_C"/>
</dbReference>
<dbReference type="SUPFAM" id="SSF55874">
    <property type="entry name" value="ATPase domain of HSP90 chaperone/DNA topoisomerase II/histidine kinase"/>
    <property type="match status" value="1"/>
</dbReference>
<dbReference type="InterPro" id="IPR050351">
    <property type="entry name" value="BphY/WalK/GraS-like"/>
</dbReference>
<keyword evidence="6 12" id="KW-0418">Kinase</keyword>
<reference evidence="12 13" key="1">
    <citation type="submission" date="2020-08" db="EMBL/GenBank/DDBJ databases">
        <title>Genomic Encyclopedia of Type Strains, Phase IV (KMG-IV): sequencing the most valuable type-strain genomes for metagenomic binning, comparative biology and taxonomic classification.</title>
        <authorList>
            <person name="Goeker M."/>
        </authorList>
    </citation>
    <scope>NUCLEOTIDE SEQUENCE [LARGE SCALE GENOMIC DNA]</scope>
    <source>
        <strain evidence="12 13">DSM 25799</strain>
    </source>
</reference>
<protein>
    <recommendedName>
        <fullName evidence="3">histidine kinase</fullName>
        <ecNumber evidence="3">2.7.13.3</ecNumber>
    </recommendedName>
</protein>
<dbReference type="SUPFAM" id="SSF47384">
    <property type="entry name" value="Homodimeric domain of signal transducing histidine kinase"/>
    <property type="match status" value="1"/>
</dbReference>
<comment type="subcellular location">
    <subcellularLocation>
        <location evidence="2">Membrane</location>
    </subcellularLocation>
</comment>
<keyword evidence="10" id="KW-0812">Transmembrane</keyword>
<dbReference type="InterPro" id="IPR036890">
    <property type="entry name" value="HATPase_C_sf"/>
</dbReference>
<keyword evidence="8 10" id="KW-0472">Membrane</keyword>
<dbReference type="PRINTS" id="PR00344">
    <property type="entry name" value="BCTRLSENSOR"/>
</dbReference>
<dbReference type="Gene3D" id="6.10.340.10">
    <property type="match status" value="1"/>
</dbReference>
<dbReference type="Pfam" id="PF00512">
    <property type="entry name" value="HisKA"/>
    <property type="match status" value="1"/>
</dbReference>
<gene>
    <name evidence="12" type="ORF">HNQ47_000896</name>
</gene>
<dbReference type="EMBL" id="JACHHK010000003">
    <property type="protein sequence ID" value="MBB5182876.1"/>
    <property type="molecule type" value="Genomic_DNA"/>
</dbReference>
<organism evidence="12 13">
    <name type="scientific">Catenisphaera adipataccumulans</name>
    <dbReference type="NCBI Taxonomy" id="700500"/>
    <lineage>
        <taxon>Bacteria</taxon>
        <taxon>Bacillati</taxon>
        <taxon>Bacillota</taxon>
        <taxon>Erysipelotrichia</taxon>
        <taxon>Erysipelotrichales</taxon>
        <taxon>Erysipelotrichaceae</taxon>
        <taxon>Catenisphaera</taxon>
    </lineage>
</organism>
<dbReference type="CDD" id="cd00082">
    <property type="entry name" value="HisKA"/>
    <property type="match status" value="1"/>
</dbReference>
<keyword evidence="5 12" id="KW-0808">Transferase</keyword>
<dbReference type="Pfam" id="PF02518">
    <property type="entry name" value="HATPase_c"/>
    <property type="match status" value="1"/>
</dbReference>
<feature type="transmembrane region" description="Helical" evidence="10">
    <location>
        <begin position="144"/>
        <end position="166"/>
    </location>
</feature>
<proteinExistence type="predicted"/>
<dbReference type="Proteomes" id="UP000539953">
    <property type="component" value="Unassembled WGS sequence"/>
</dbReference>
<dbReference type="InterPro" id="IPR003594">
    <property type="entry name" value="HATPase_dom"/>
</dbReference>
<evidence type="ECO:0000259" key="11">
    <source>
        <dbReference type="PROSITE" id="PS50109"/>
    </source>
</evidence>
<dbReference type="InterPro" id="IPR005467">
    <property type="entry name" value="His_kinase_dom"/>
</dbReference>
<dbReference type="Gene3D" id="3.30.565.10">
    <property type="entry name" value="Histidine kinase-like ATPase, C-terminal domain"/>
    <property type="match status" value="1"/>
</dbReference>
<evidence type="ECO:0000256" key="6">
    <source>
        <dbReference type="ARBA" id="ARBA00022777"/>
    </source>
</evidence>
<evidence type="ECO:0000256" key="7">
    <source>
        <dbReference type="ARBA" id="ARBA00023012"/>
    </source>
</evidence>
<comment type="catalytic activity">
    <reaction evidence="1">
        <text>ATP + protein L-histidine = ADP + protein N-phospho-L-histidine.</text>
        <dbReference type="EC" id="2.7.13.3"/>
    </reaction>
</comment>
<accession>A0A7W8FW45</accession>
<dbReference type="SMART" id="SM00387">
    <property type="entry name" value="HATPase_c"/>
    <property type="match status" value="1"/>
</dbReference>
<dbReference type="FunFam" id="3.30.565.10:FF:000006">
    <property type="entry name" value="Sensor histidine kinase WalK"/>
    <property type="match status" value="1"/>
</dbReference>
<evidence type="ECO:0000256" key="9">
    <source>
        <dbReference type="SAM" id="Coils"/>
    </source>
</evidence>
<feature type="coiled-coil region" evidence="9">
    <location>
        <begin position="205"/>
        <end position="232"/>
    </location>
</feature>
<dbReference type="InterPro" id="IPR003661">
    <property type="entry name" value="HisK_dim/P_dom"/>
</dbReference>
<evidence type="ECO:0000256" key="3">
    <source>
        <dbReference type="ARBA" id="ARBA00012438"/>
    </source>
</evidence>
<dbReference type="PANTHER" id="PTHR45453:SF1">
    <property type="entry name" value="PHOSPHATE REGULON SENSOR PROTEIN PHOR"/>
    <property type="match status" value="1"/>
</dbReference>
<dbReference type="EC" id="2.7.13.3" evidence="3"/>
<dbReference type="GO" id="GO:0000155">
    <property type="term" value="F:phosphorelay sensor kinase activity"/>
    <property type="evidence" value="ECO:0007669"/>
    <property type="project" value="InterPro"/>
</dbReference>
<keyword evidence="13" id="KW-1185">Reference proteome</keyword>
<evidence type="ECO:0000256" key="2">
    <source>
        <dbReference type="ARBA" id="ARBA00004370"/>
    </source>
</evidence>
<dbReference type="Gene3D" id="1.10.287.130">
    <property type="match status" value="1"/>
</dbReference>
<keyword evidence="9" id="KW-0175">Coiled coil</keyword>
<dbReference type="InterPro" id="IPR036097">
    <property type="entry name" value="HisK_dim/P_sf"/>
</dbReference>
<evidence type="ECO:0000256" key="4">
    <source>
        <dbReference type="ARBA" id="ARBA00022553"/>
    </source>
</evidence>
<sequence>MRKKIVKSYLLIFLISYAAALLVLYLSMARVFTNIQRTQLFDEIEWIQYQDIGSNTGDYLKKHSNLRYTVISKNGKVIYDNMKSEIDENHLYREEIKQAKATGKGTSIRYSTTMKRVYLYAAVYDKNNQRFLRLGMPYQGVRQFAAVVIPSLAAAGVAALAITWILSRRMSHSIVEPLKRISTTVRETRIGHEELKFDESSYPEVQQIENTLQEMNDEIKAYILQLENEKRVRQEFFSNASHELKTPLTSVRGYAELLRAHAIQEPAQVDHCLDCILDESDHMTRLIQDIMAISKLETGQLEVKREYVAIKPLLEQVVKNLSVNAKNLRFRVLCQDIDVYADRKHMQMLFNNLISNAIKYNKPNGSVLIQAYHKKSDFVFAVEDSGIGISEEDQARIFQRFFRVDKQRSKSIPGTGLGLSIVKHIAVTYQGTIDVNSKLQEGTRITVTLPIYTTNKEFQNEKQMTEED</sequence>
<dbReference type="GO" id="GO:0016036">
    <property type="term" value="P:cellular response to phosphate starvation"/>
    <property type="evidence" value="ECO:0007669"/>
    <property type="project" value="TreeGrafter"/>
</dbReference>
<dbReference type="CDD" id="cd00075">
    <property type="entry name" value="HATPase"/>
    <property type="match status" value="1"/>
</dbReference>
<feature type="domain" description="Histidine kinase" evidence="11">
    <location>
        <begin position="239"/>
        <end position="453"/>
    </location>
</feature>
<keyword evidence="10" id="KW-1133">Transmembrane helix</keyword>
<keyword evidence="7" id="KW-0902">Two-component regulatory system</keyword>